<dbReference type="HAMAP" id="MF_02120">
    <property type="entry name" value="LysA"/>
    <property type="match status" value="1"/>
</dbReference>
<sequence length="535" mass="57306">RYYSLCKETGRIRPILDQDRSPVLQLQTLGSRSTPPHRPLTPTMQTTLYAGRASALSQPLSCTGGNRAGARAGAFAALPSRPQGRPSVARRQVTTMAAAAAPAAAQRSAPAPAPGSGLGIYTASDGYMYVDGLRLDDIRGQVDASPFYVYSQAKIRANHAAYAAALEGLPSLIGYAIKANNNLKIVELLRELGSGAVLVSGNELRLARAAGFDVARTIFNGNGKLPRDLEFAVQHGALINVDSEFDLGNITAAARRVGRTARVLIRINPDVDPGVHPYVCTSMSESKFGIRNSHLQWFLDAIKAEPGALELVGVHSHLGSTITKVSIFRDAALIMVDFVKEMRAQGFPIQFLNIGGGLGIDYRHEGAVLPTPRDLIDTVRDLVSSLGITLIIEPGRSMVANSAAFVNTVTGVKTNGNKNFIVIDGSMAELIRPSLYSAYQHIELTAPHHTPKAVYDVVGPVCESADFLGKDRELATPAAGDGLAVLDAGAYCMAMASTYNLKMRPAEYWVEGGDTLKMIRRGETLEDHLKLFEGL</sequence>
<evidence type="ECO:0000256" key="8">
    <source>
        <dbReference type="ARBA" id="ARBA00053571"/>
    </source>
</evidence>
<dbReference type="PRINTS" id="PR01179">
    <property type="entry name" value="ODADCRBXLASE"/>
</dbReference>
<reference evidence="15" key="1">
    <citation type="submission" date="2015-08" db="EMBL/GenBank/DDBJ databases">
        <authorList>
            <person name="Babu N.S."/>
            <person name="Beckwith C.J."/>
            <person name="Beseler K.G."/>
            <person name="Brison A."/>
            <person name="Carone J.V."/>
            <person name="Caskin T.P."/>
            <person name="Diamond M."/>
            <person name="Durham M.E."/>
            <person name="Foxe J.M."/>
            <person name="Go M."/>
            <person name="Henderson B.A."/>
            <person name="Jones I.B."/>
            <person name="McGettigan J.A."/>
            <person name="Micheletti S.J."/>
            <person name="Nasrallah M.E."/>
            <person name="Ortiz D."/>
            <person name="Piller C.R."/>
            <person name="Privatt S.R."/>
            <person name="Schneider S.L."/>
            <person name="Sharp S."/>
            <person name="Smith T.C."/>
            <person name="Stanton J.D."/>
            <person name="Ullery H.E."/>
            <person name="Wilson R.J."/>
            <person name="Serrano M.G."/>
            <person name="Buck G."/>
            <person name="Lee V."/>
            <person name="Wang Y."/>
            <person name="Carvalho R."/>
            <person name="Voegtly L."/>
            <person name="Shi R."/>
            <person name="Duckworth R."/>
            <person name="Johnson A."/>
            <person name="Loviza R."/>
            <person name="Walstead R."/>
            <person name="Shah Z."/>
            <person name="Kiflezghi M."/>
            <person name="Wade K."/>
            <person name="Ball S.L."/>
            <person name="Bradley K.W."/>
            <person name="Asai D.J."/>
            <person name="Bowman C.A."/>
            <person name="Russell D.A."/>
            <person name="Pope W.H."/>
            <person name="Jacobs-Sera D."/>
            <person name="Hendrix R.W."/>
            <person name="Hatfull G.F."/>
        </authorList>
    </citation>
    <scope>NUCLEOTIDE SEQUENCE</scope>
</reference>
<dbReference type="GO" id="GO:0009507">
    <property type="term" value="C:chloroplast"/>
    <property type="evidence" value="ECO:0007669"/>
    <property type="project" value="TreeGrafter"/>
</dbReference>
<comment type="function">
    <text evidence="8">Specifically catalyzes the decarboxylation of meso-diaminopimelate (meso-DAP) to L-lysine.</text>
</comment>
<dbReference type="AlphaFoldDB" id="A0A1D2A4D1"/>
<dbReference type="Pfam" id="PF02784">
    <property type="entry name" value="Orn_Arg_deC_N"/>
    <property type="match status" value="1"/>
</dbReference>
<dbReference type="Gene3D" id="2.40.37.10">
    <property type="entry name" value="Lyase, Ornithine Decarboxylase, Chain A, domain 1"/>
    <property type="match status" value="1"/>
</dbReference>
<dbReference type="EC" id="4.1.1.20" evidence="11"/>
<comment type="similarity">
    <text evidence="10">Belongs to the Orn/Lys/Arg decarboxylase class-II family. LysA subfamily.</text>
</comment>
<dbReference type="Gene3D" id="3.20.20.10">
    <property type="entry name" value="Alanine racemase"/>
    <property type="match status" value="1"/>
</dbReference>
<keyword evidence="2" id="KW-0028">Amino-acid biosynthesis</keyword>
<dbReference type="FunFam" id="3.20.20.10:FF:000003">
    <property type="entry name" value="Diaminopimelate decarboxylase"/>
    <property type="match status" value="1"/>
</dbReference>
<dbReference type="PRINTS" id="PR01181">
    <property type="entry name" value="DAPDCRBXLASE"/>
</dbReference>
<evidence type="ECO:0000259" key="14">
    <source>
        <dbReference type="Pfam" id="PF02784"/>
    </source>
</evidence>
<keyword evidence="3" id="KW-0210">Decarboxylase</keyword>
<evidence type="ECO:0000256" key="4">
    <source>
        <dbReference type="ARBA" id="ARBA00022898"/>
    </source>
</evidence>
<feature type="domain" description="Orn/DAP/Arg decarboxylase 2 N-terminal" evidence="14">
    <location>
        <begin position="153"/>
        <end position="400"/>
    </location>
</feature>
<gene>
    <name evidence="15" type="ORF">g.101171</name>
</gene>
<feature type="modified residue" description="N6-(pyridoxal phosphate)lysine" evidence="12">
    <location>
        <position position="178"/>
    </location>
</feature>
<dbReference type="SUPFAM" id="SSF50621">
    <property type="entry name" value="Alanine racemase C-terminal domain-like"/>
    <property type="match status" value="1"/>
</dbReference>
<name>A0A1D2A4D1_AUXPR</name>
<comment type="catalytic activity">
    <reaction evidence="7">
        <text>meso-2,6-diaminopimelate + H(+) = L-lysine + CO2</text>
        <dbReference type="Rhea" id="RHEA:15101"/>
        <dbReference type="ChEBI" id="CHEBI:15378"/>
        <dbReference type="ChEBI" id="CHEBI:16526"/>
        <dbReference type="ChEBI" id="CHEBI:32551"/>
        <dbReference type="ChEBI" id="CHEBI:57791"/>
        <dbReference type="EC" id="4.1.1.20"/>
    </reaction>
</comment>
<dbReference type="GO" id="GO:0009089">
    <property type="term" value="P:lysine biosynthetic process via diaminopimelate"/>
    <property type="evidence" value="ECO:0007669"/>
    <property type="project" value="InterPro"/>
</dbReference>
<dbReference type="EMBL" id="GDKF01004809">
    <property type="protein sequence ID" value="JAT73813.1"/>
    <property type="molecule type" value="Transcribed_RNA"/>
</dbReference>
<dbReference type="InterPro" id="IPR022657">
    <property type="entry name" value="De-COase2_CS"/>
</dbReference>
<dbReference type="InterPro" id="IPR000183">
    <property type="entry name" value="Orn/DAP/Arg_de-COase"/>
</dbReference>
<accession>A0A1D2A4D1</accession>
<evidence type="ECO:0000259" key="13">
    <source>
        <dbReference type="Pfam" id="PF00278"/>
    </source>
</evidence>
<dbReference type="InterPro" id="IPR009006">
    <property type="entry name" value="Ala_racemase/Decarboxylase_C"/>
</dbReference>
<dbReference type="InterPro" id="IPR002986">
    <property type="entry name" value="DAP_deCOOHase_LysA"/>
</dbReference>
<feature type="non-terminal residue" evidence="15">
    <location>
        <position position="1"/>
    </location>
</feature>
<feature type="active site" description="Proton donor" evidence="12">
    <location>
        <position position="462"/>
    </location>
</feature>
<keyword evidence="4 12" id="KW-0663">Pyridoxal phosphate</keyword>
<evidence type="ECO:0000256" key="10">
    <source>
        <dbReference type="ARBA" id="ARBA00060983"/>
    </source>
</evidence>
<comment type="pathway">
    <text evidence="9">Amino-acid biosynthesis; L-lysine biosynthesis via DAP pathway; L-lysine from DL-2,6-diaminopimelate: step 1/1.</text>
</comment>
<dbReference type="PANTHER" id="PTHR43727">
    <property type="entry name" value="DIAMINOPIMELATE DECARBOXYLASE"/>
    <property type="match status" value="1"/>
</dbReference>
<evidence type="ECO:0000313" key="15">
    <source>
        <dbReference type="EMBL" id="JAT73813.1"/>
    </source>
</evidence>
<dbReference type="InterPro" id="IPR022643">
    <property type="entry name" value="De-COase2_C"/>
</dbReference>
<protein>
    <recommendedName>
        <fullName evidence="11">diaminopimelate decarboxylase</fullName>
        <ecNumber evidence="11">4.1.1.20</ecNumber>
    </recommendedName>
</protein>
<dbReference type="SUPFAM" id="SSF51419">
    <property type="entry name" value="PLP-binding barrel"/>
    <property type="match status" value="1"/>
</dbReference>
<dbReference type="FunFam" id="2.40.37.10:FF:000003">
    <property type="entry name" value="Diaminopimelate decarboxylase"/>
    <property type="match status" value="1"/>
</dbReference>
<proteinExistence type="inferred from homology"/>
<evidence type="ECO:0000256" key="6">
    <source>
        <dbReference type="ARBA" id="ARBA00023239"/>
    </source>
</evidence>
<dbReference type="Pfam" id="PF00278">
    <property type="entry name" value="Orn_DAP_Arg_deC"/>
    <property type="match status" value="1"/>
</dbReference>
<dbReference type="InterPro" id="IPR029066">
    <property type="entry name" value="PLP-binding_barrel"/>
</dbReference>
<dbReference type="PANTHER" id="PTHR43727:SF2">
    <property type="entry name" value="GROUP IV DECARBOXYLASE"/>
    <property type="match status" value="1"/>
</dbReference>
<dbReference type="InterPro" id="IPR022644">
    <property type="entry name" value="De-COase2_N"/>
</dbReference>
<keyword evidence="5" id="KW-0457">Lysine biosynthesis</keyword>
<dbReference type="CDD" id="cd06828">
    <property type="entry name" value="PLPDE_III_DapDC"/>
    <property type="match status" value="1"/>
</dbReference>
<dbReference type="InterPro" id="IPR022653">
    <property type="entry name" value="De-COase2_pyr-phos_BS"/>
</dbReference>
<evidence type="ECO:0000256" key="7">
    <source>
        <dbReference type="ARBA" id="ARBA00050464"/>
    </source>
</evidence>
<feature type="domain" description="Orn/DAP/Arg decarboxylase 2 C-terminal" evidence="13">
    <location>
        <begin position="147"/>
        <end position="489"/>
    </location>
</feature>
<dbReference type="GO" id="GO:0008836">
    <property type="term" value="F:diaminopimelate decarboxylase activity"/>
    <property type="evidence" value="ECO:0007669"/>
    <property type="project" value="UniProtKB-EC"/>
</dbReference>
<dbReference type="PROSITE" id="PS00878">
    <property type="entry name" value="ODR_DC_2_1"/>
    <property type="match status" value="1"/>
</dbReference>
<evidence type="ECO:0000256" key="1">
    <source>
        <dbReference type="ARBA" id="ARBA00001933"/>
    </source>
</evidence>
<keyword evidence="6" id="KW-0456">Lyase</keyword>
<organism evidence="15">
    <name type="scientific">Auxenochlorella protothecoides</name>
    <name type="common">Green microalga</name>
    <name type="synonym">Chlorella protothecoides</name>
    <dbReference type="NCBI Taxonomy" id="3075"/>
    <lineage>
        <taxon>Eukaryota</taxon>
        <taxon>Viridiplantae</taxon>
        <taxon>Chlorophyta</taxon>
        <taxon>core chlorophytes</taxon>
        <taxon>Trebouxiophyceae</taxon>
        <taxon>Chlorellales</taxon>
        <taxon>Chlorellaceae</taxon>
        <taxon>Auxenochlorella</taxon>
    </lineage>
</organism>
<evidence type="ECO:0000256" key="11">
    <source>
        <dbReference type="ARBA" id="ARBA00066427"/>
    </source>
</evidence>
<evidence type="ECO:0000256" key="5">
    <source>
        <dbReference type="ARBA" id="ARBA00023154"/>
    </source>
</evidence>
<dbReference type="PROSITE" id="PS00879">
    <property type="entry name" value="ODR_DC_2_2"/>
    <property type="match status" value="1"/>
</dbReference>
<comment type="cofactor">
    <cofactor evidence="1 12">
        <name>pyridoxal 5'-phosphate</name>
        <dbReference type="ChEBI" id="CHEBI:597326"/>
    </cofactor>
</comment>
<evidence type="ECO:0000256" key="3">
    <source>
        <dbReference type="ARBA" id="ARBA00022793"/>
    </source>
</evidence>
<evidence type="ECO:0000256" key="9">
    <source>
        <dbReference type="ARBA" id="ARBA00060643"/>
    </source>
</evidence>
<evidence type="ECO:0000256" key="2">
    <source>
        <dbReference type="ARBA" id="ARBA00022605"/>
    </source>
</evidence>
<evidence type="ECO:0000256" key="12">
    <source>
        <dbReference type="PIRSR" id="PIRSR600183-50"/>
    </source>
</evidence>
<dbReference type="NCBIfam" id="TIGR01048">
    <property type="entry name" value="lysA"/>
    <property type="match status" value="1"/>
</dbReference>